<reference evidence="2 3" key="1">
    <citation type="journal article" date="2015" name="Genome Biol.">
        <title>Comparative genomics of Steinernema reveals deeply conserved gene regulatory networks.</title>
        <authorList>
            <person name="Dillman A.R."/>
            <person name="Macchietto M."/>
            <person name="Porter C.F."/>
            <person name="Rogers A."/>
            <person name="Williams B."/>
            <person name="Antoshechkin I."/>
            <person name="Lee M.M."/>
            <person name="Goodwin Z."/>
            <person name="Lu X."/>
            <person name="Lewis E.E."/>
            <person name="Goodrich-Blair H."/>
            <person name="Stock S.P."/>
            <person name="Adams B.J."/>
            <person name="Sternberg P.W."/>
            <person name="Mortazavi A."/>
        </authorList>
    </citation>
    <scope>NUCLEOTIDE SEQUENCE [LARGE SCALE GENOMIC DNA]</scope>
    <source>
        <strain evidence="2 3">ALL</strain>
    </source>
</reference>
<feature type="region of interest" description="Disordered" evidence="1">
    <location>
        <begin position="1"/>
        <end position="37"/>
    </location>
</feature>
<feature type="region of interest" description="Disordered" evidence="1">
    <location>
        <begin position="71"/>
        <end position="91"/>
    </location>
</feature>
<evidence type="ECO:0000313" key="2">
    <source>
        <dbReference type="EMBL" id="TMS34972.1"/>
    </source>
</evidence>
<feature type="compositionally biased region" description="Polar residues" evidence="1">
    <location>
        <begin position="1"/>
        <end position="10"/>
    </location>
</feature>
<dbReference type="Proteomes" id="UP000298663">
    <property type="component" value="Unassembled WGS sequence"/>
</dbReference>
<proteinExistence type="predicted"/>
<dbReference type="EMBL" id="AZBU02000001">
    <property type="protein sequence ID" value="TMS34972.1"/>
    <property type="molecule type" value="Genomic_DNA"/>
</dbReference>
<gene>
    <name evidence="2" type="ORF">L596_002462</name>
</gene>
<evidence type="ECO:0000256" key="1">
    <source>
        <dbReference type="SAM" id="MobiDB-lite"/>
    </source>
</evidence>
<evidence type="ECO:0000313" key="3">
    <source>
        <dbReference type="Proteomes" id="UP000298663"/>
    </source>
</evidence>
<keyword evidence="3" id="KW-1185">Reference proteome</keyword>
<dbReference type="AlphaFoldDB" id="A0A4U8UPK7"/>
<sequence length="140" mass="15222">MNSPYTSSKLRSAPPLLIPDASNGDSPPSKQARECSPEANIETVMNAISVNYSPLKTALDNSFDNISVLSTIEEEDQESSPEPATTSRKDLRSSCVALAKNGNGAASLRFREQLSAPVISLFPWDATRLEPRIRDASLYH</sequence>
<reference evidence="2 3" key="2">
    <citation type="journal article" date="2019" name="G3 (Bethesda)">
        <title>Hybrid Assembly of the Genome of the Entomopathogenic Nematode Steinernema carpocapsae Identifies the X-Chromosome.</title>
        <authorList>
            <person name="Serra L."/>
            <person name="Macchietto M."/>
            <person name="Macias-Munoz A."/>
            <person name="McGill C.J."/>
            <person name="Rodriguez I.M."/>
            <person name="Rodriguez B."/>
            <person name="Murad R."/>
            <person name="Mortazavi A."/>
        </authorList>
    </citation>
    <scope>NUCLEOTIDE SEQUENCE [LARGE SCALE GENOMIC DNA]</scope>
    <source>
        <strain evidence="2 3">ALL</strain>
    </source>
</reference>
<organism evidence="2 3">
    <name type="scientific">Steinernema carpocapsae</name>
    <name type="common">Entomopathogenic nematode</name>
    <dbReference type="NCBI Taxonomy" id="34508"/>
    <lineage>
        <taxon>Eukaryota</taxon>
        <taxon>Metazoa</taxon>
        <taxon>Ecdysozoa</taxon>
        <taxon>Nematoda</taxon>
        <taxon>Chromadorea</taxon>
        <taxon>Rhabditida</taxon>
        <taxon>Tylenchina</taxon>
        <taxon>Panagrolaimomorpha</taxon>
        <taxon>Strongyloidoidea</taxon>
        <taxon>Steinernematidae</taxon>
        <taxon>Steinernema</taxon>
    </lineage>
</organism>
<accession>A0A4U8UPK7</accession>
<name>A0A4U8UPK7_STECR</name>
<comment type="caution">
    <text evidence="2">The sequence shown here is derived from an EMBL/GenBank/DDBJ whole genome shotgun (WGS) entry which is preliminary data.</text>
</comment>
<protein>
    <submittedName>
        <fullName evidence="2">Uncharacterized protein</fullName>
    </submittedName>
</protein>